<evidence type="ECO:0000313" key="1">
    <source>
        <dbReference type="EMBL" id="AKQ41475.2"/>
    </source>
</evidence>
<dbReference type="OrthoDB" id="7411269at2"/>
<reference evidence="1 2" key="1">
    <citation type="journal article" date="2015" name="Int. J. Syst. Evol. Microbiol.">
        <title>Erythrobacter atlanticus sp. nov., a bacterium from ocean sediment able to degrade polycyclic aromatic hydrocarbons.</title>
        <authorList>
            <person name="Zhuang L."/>
            <person name="Liu Y."/>
            <person name="Wang L."/>
            <person name="Wang W."/>
            <person name="Shao Z."/>
        </authorList>
    </citation>
    <scope>NUCLEOTIDE SEQUENCE [LARGE SCALE GENOMIC DNA]</scope>
    <source>
        <strain evidence="2">s21-N3</strain>
    </source>
</reference>
<proteinExistence type="predicted"/>
<gene>
    <name evidence="1" type="ORF">CP97_04670</name>
</gene>
<dbReference type="RefSeq" id="WP_063612360.1">
    <property type="nucleotide sequence ID" value="NZ_CP011310.1"/>
</dbReference>
<name>A0A0H4VAI4_9SPHN</name>
<sequence length="139" mass="14439">MMRAAGGNWLVPLADLSLILFIVTGGALNASLGRPEGAAPAEGVAAAIHVDVPGAPPLEEMLADHAISEGERLTVLGYYAQGDRTDVAQRAERLADEAIAAGIEPRVIVQPAAETLVIARFAHDADPGLARGLQVIEEE</sequence>
<organism evidence="1 2">
    <name type="scientific">Aurantiacibacter atlanticus</name>
    <dbReference type="NCBI Taxonomy" id="1648404"/>
    <lineage>
        <taxon>Bacteria</taxon>
        <taxon>Pseudomonadati</taxon>
        <taxon>Pseudomonadota</taxon>
        <taxon>Alphaproteobacteria</taxon>
        <taxon>Sphingomonadales</taxon>
        <taxon>Erythrobacteraceae</taxon>
        <taxon>Aurantiacibacter</taxon>
    </lineage>
</organism>
<accession>A0A0H4VAI4</accession>
<dbReference type="AlphaFoldDB" id="A0A0H4VAI4"/>
<keyword evidence="2" id="KW-1185">Reference proteome</keyword>
<protein>
    <submittedName>
        <fullName evidence="1">Uncharacterized protein</fullName>
    </submittedName>
</protein>
<reference evidence="2" key="2">
    <citation type="submission" date="2015-04" db="EMBL/GenBank/DDBJ databases">
        <title>The complete genome sequence of Erythrobacter sp. s21-N3.</title>
        <authorList>
            <person name="Zhuang L."/>
            <person name="Liu Y."/>
            <person name="Shao Z."/>
        </authorList>
    </citation>
    <scope>NUCLEOTIDE SEQUENCE [LARGE SCALE GENOMIC DNA]</scope>
    <source>
        <strain evidence="2">s21-N3</strain>
    </source>
</reference>
<dbReference type="STRING" id="1648404.CP97_04670"/>
<dbReference type="EMBL" id="CP011310">
    <property type="protein sequence ID" value="AKQ41475.2"/>
    <property type="molecule type" value="Genomic_DNA"/>
</dbReference>
<evidence type="ECO:0000313" key="2">
    <source>
        <dbReference type="Proteomes" id="UP000059113"/>
    </source>
</evidence>
<dbReference type="KEGG" id="ery:CP97_04670"/>
<dbReference type="Proteomes" id="UP000059113">
    <property type="component" value="Chromosome"/>
</dbReference>